<dbReference type="GO" id="GO:0005886">
    <property type="term" value="C:plasma membrane"/>
    <property type="evidence" value="ECO:0007669"/>
    <property type="project" value="UniProtKB-SubCell"/>
</dbReference>
<gene>
    <name evidence="8" type="ORF">MFFC18_37360</name>
</gene>
<feature type="transmembrane region" description="Helical" evidence="6">
    <location>
        <begin position="624"/>
        <end position="643"/>
    </location>
</feature>
<dbReference type="PROSITE" id="PS50156">
    <property type="entry name" value="SSD"/>
    <property type="match status" value="1"/>
</dbReference>
<sequence>MEENGGLSRWIAGVIVQRRVLVLVVLFLTLLFAIPWASKITFDFSPEMLLAGDEASVAARSDDTFGGETRFIVIALAATGEDDVFLPEALSWQYDVTRALLKEPRILKAKGLATIRLPNKISFFDGKQYKWLFETRNHTDESAAKLRKTVAEVEQFKGRVISEDMRLTAIAAFLHEDDEKIDEIAEVVEIIEAILREHPCPSGFETHLSGLPFVRVSIIDLLKTDLTYLIPIAAVFFGIVLIFLFRCSAAIALPGVALGIGLAWTIGALAWAEEPINVITNVMPIILLVIGVSNCVHILSRYAEEHARSDDRGVALKRTMAHMIPSCLLTTLTTALGFLSLLFTSSYVLRGFGWQSAMGLALIYVALIAVFGALGIWFRAPAMYQNEGAAIENRFAERVCVFSAQRPWIAVVVSLLAASVAIAAAVGFPGFSGVELNSFLVETIDKDSPAVRSMSLIEEKLGGFIQAEVILETDNPELLTTPDLFNRVRRITEQFEGHEEISHVTSWATIFELADAFVPGEKAFFTEADVADDTNTLQRLDRIRYGLQKKRGSSDLKLYLTRDESAGRILLSLTDLGSRRGRELMAELEAALAREFPPDVGVRTRLTGEGYHDLHALDGFVSELFVSLVIASLAIFVVLACFFRSVKFGLISILPNVTPLLFTLGYMGLRGYDLNAANVTVFAIGLGIAVDDTIHFLARFHGEYSLDGQLMTAIKRTARGSGRAIVLTTVLIVCGMLLILLNSSFVPTKRFAELTIVTMMAALLGDLVLLPAIIKIVYRDRQA</sequence>
<feature type="transmembrane region" description="Helical" evidence="6">
    <location>
        <begin position="278"/>
        <end position="299"/>
    </location>
</feature>
<dbReference type="InterPro" id="IPR000731">
    <property type="entry name" value="SSD"/>
</dbReference>
<evidence type="ECO:0000256" key="5">
    <source>
        <dbReference type="ARBA" id="ARBA00023136"/>
    </source>
</evidence>
<keyword evidence="2" id="KW-1003">Cell membrane</keyword>
<evidence type="ECO:0000256" key="1">
    <source>
        <dbReference type="ARBA" id="ARBA00004651"/>
    </source>
</evidence>
<feature type="domain" description="SSD" evidence="7">
    <location>
        <begin position="256"/>
        <end position="377"/>
    </location>
</feature>
<proteinExistence type="predicted"/>
<protein>
    <submittedName>
        <fullName evidence="8">Bifunctional preprotein translocase subunit SecD/SecF</fullName>
    </submittedName>
</protein>
<feature type="transmembrane region" description="Helical" evidence="6">
    <location>
        <begin position="252"/>
        <end position="272"/>
    </location>
</feature>
<keyword evidence="5 6" id="KW-0472">Membrane</keyword>
<feature type="transmembrane region" description="Helical" evidence="6">
    <location>
        <begin position="408"/>
        <end position="431"/>
    </location>
</feature>
<evidence type="ECO:0000256" key="4">
    <source>
        <dbReference type="ARBA" id="ARBA00022989"/>
    </source>
</evidence>
<dbReference type="KEGG" id="mff:MFFC18_37360"/>
<evidence type="ECO:0000313" key="9">
    <source>
        <dbReference type="Proteomes" id="UP000322214"/>
    </source>
</evidence>
<accession>A0A5B9PGE2</accession>
<dbReference type="PANTHER" id="PTHR33406:SF12">
    <property type="entry name" value="BLR2997 PROTEIN"/>
    <property type="match status" value="1"/>
</dbReference>
<dbReference type="RefSeq" id="WP_075083043.1">
    <property type="nucleotide sequence ID" value="NZ_CP042912.1"/>
</dbReference>
<dbReference type="EMBL" id="CP042912">
    <property type="protein sequence ID" value="QEG23832.1"/>
    <property type="molecule type" value="Genomic_DNA"/>
</dbReference>
<organism evidence="8 9">
    <name type="scientific">Mariniblastus fucicola</name>
    <dbReference type="NCBI Taxonomy" id="980251"/>
    <lineage>
        <taxon>Bacteria</taxon>
        <taxon>Pseudomonadati</taxon>
        <taxon>Planctomycetota</taxon>
        <taxon>Planctomycetia</taxon>
        <taxon>Pirellulales</taxon>
        <taxon>Pirellulaceae</taxon>
        <taxon>Mariniblastus</taxon>
    </lineage>
</organism>
<keyword evidence="9" id="KW-1185">Reference proteome</keyword>
<feature type="transmembrane region" description="Helical" evidence="6">
    <location>
        <begin position="754"/>
        <end position="778"/>
    </location>
</feature>
<evidence type="ECO:0000256" key="3">
    <source>
        <dbReference type="ARBA" id="ARBA00022692"/>
    </source>
</evidence>
<feature type="transmembrane region" description="Helical" evidence="6">
    <location>
        <begin position="320"/>
        <end position="344"/>
    </location>
</feature>
<name>A0A5B9PGE2_9BACT</name>
<evidence type="ECO:0000256" key="6">
    <source>
        <dbReference type="SAM" id="Phobius"/>
    </source>
</evidence>
<feature type="transmembrane region" description="Helical" evidence="6">
    <location>
        <begin position="226"/>
        <end position="245"/>
    </location>
</feature>
<dbReference type="Pfam" id="PF03176">
    <property type="entry name" value="MMPL"/>
    <property type="match status" value="2"/>
</dbReference>
<comment type="subcellular location">
    <subcellularLocation>
        <location evidence="1">Cell membrane</location>
        <topology evidence="1">Multi-pass membrane protein</topology>
    </subcellularLocation>
</comment>
<evidence type="ECO:0000313" key="8">
    <source>
        <dbReference type="EMBL" id="QEG23832.1"/>
    </source>
</evidence>
<reference evidence="8 9" key="1">
    <citation type="submission" date="2019-08" db="EMBL/GenBank/DDBJ databases">
        <title>Deep-cultivation of Planctomycetes and their phenomic and genomic characterization uncovers novel biology.</title>
        <authorList>
            <person name="Wiegand S."/>
            <person name="Jogler M."/>
            <person name="Boedeker C."/>
            <person name="Pinto D."/>
            <person name="Vollmers J."/>
            <person name="Rivas-Marin E."/>
            <person name="Kohn T."/>
            <person name="Peeters S.H."/>
            <person name="Heuer A."/>
            <person name="Rast P."/>
            <person name="Oberbeckmann S."/>
            <person name="Bunk B."/>
            <person name="Jeske O."/>
            <person name="Meyerdierks A."/>
            <person name="Storesund J.E."/>
            <person name="Kallscheuer N."/>
            <person name="Luecker S."/>
            <person name="Lage O.M."/>
            <person name="Pohl T."/>
            <person name="Merkel B.J."/>
            <person name="Hornburger P."/>
            <person name="Mueller R.-W."/>
            <person name="Bruemmer F."/>
            <person name="Labrenz M."/>
            <person name="Spormann A.M."/>
            <person name="Op den Camp H."/>
            <person name="Overmann J."/>
            <person name="Amann R."/>
            <person name="Jetten M.S.M."/>
            <person name="Mascher T."/>
            <person name="Medema M.H."/>
            <person name="Devos D.P."/>
            <person name="Kaster A.-K."/>
            <person name="Ovreas L."/>
            <person name="Rohde M."/>
            <person name="Galperin M.Y."/>
            <person name="Jogler C."/>
        </authorList>
    </citation>
    <scope>NUCLEOTIDE SEQUENCE [LARGE SCALE GENOMIC DNA]</scope>
    <source>
        <strain evidence="8 9">FC18</strain>
    </source>
</reference>
<feature type="transmembrane region" description="Helical" evidence="6">
    <location>
        <begin position="650"/>
        <end position="669"/>
    </location>
</feature>
<feature type="transmembrane region" description="Helical" evidence="6">
    <location>
        <begin position="356"/>
        <end position="378"/>
    </location>
</feature>
<evidence type="ECO:0000259" key="7">
    <source>
        <dbReference type="PROSITE" id="PS50156"/>
    </source>
</evidence>
<dbReference type="AlphaFoldDB" id="A0A5B9PGE2"/>
<dbReference type="InterPro" id="IPR050545">
    <property type="entry name" value="Mycobact_MmpL"/>
</dbReference>
<keyword evidence="3 6" id="KW-0812">Transmembrane</keyword>
<dbReference type="Gene3D" id="1.20.1640.10">
    <property type="entry name" value="Multidrug efflux transporter AcrB transmembrane domain"/>
    <property type="match status" value="2"/>
</dbReference>
<keyword evidence="4 6" id="KW-1133">Transmembrane helix</keyword>
<feature type="transmembrane region" description="Helical" evidence="6">
    <location>
        <begin position="20"/>
        <end position="38"/>
    </location>
</feature>
<feature type="transmembrane region" description="Helical" evidence="6">
    <location>
        <begin position="681"/>
        <end position="700"/>
    </location>
</feature>
<dbReference type="OrthoDB" id="9794724at2"/>
<dbReference type="SUPFAM" id="SSF82866">
    <property type="entry name" value="Multidrug efflux transporter AcrB transmembrane domain"/>
    <property type="match status" value="2"/>
</dbReference>
<dbReference type="InterPro" id="IPR004869">
    <property type="entry name" value="MMPL_dom"/>
</dbReference>
<dbReference type="Proteomes" id="UP000322214">
    <property type="component" value="Chromosome"/>
</dbReference>
<dbReference type="PANTHER" id="PTHR33406">
    <property type="entry name" value="MEMBRANE PROTEIN MJ1562-RELATED"/>
    <property type="match status" value="1"/>
</dbReference>
<evidence type="ECO:0000256" key="2">
    <source>
        <dbReference type="ARBA" id="ARBA00022475"/>
    </source>
</evidence>
<feature type="transmembrane region" description="Helical" evidence="6">
    <location>
        <begin position="721"/>
        <end position="742"/>
    </location>
</feature>